<organism evidence="2 3">
    <name type="scientific">Corallibacter vietnamensis</name>
    <dbReference type="NCBI Taxonomy" id="904130"/>
    <lineage>
        <taxon>Bacteria</taxon>
        <taxon>Pseudomonadati</taxon>
        <taxon>Bacteroidota</taxon>
        <taxon>Flavobacteriia</taxon>
        <taxon>Flavobacteriales</taxon>
        <taxon>Flavobacteriaceae</taxon>
        <taxon>Corallibacter</taxon>
    </lineage>
</organism>
<protein>
    <recommendedName>
        <fullName evidence="4">LexA-binding, inner membrane-associated hydrolase</fullName>
    </recommendedName>
</protein>
<sequence length="104" mass="12002">MIQAIVHYGIHFLLPLFIALVWFKNNWLKAYLIMMSAFIIDLDHLLASPIFAPNRCSINFHPLHSYVAIGCYIFLLFPKKTRLFGLGLVSHIVADTTDCFLMQF</sequence>
<evidence type="ECO:0000313" key="3">
    <source>
        <dbReference type="Proteomes" id="UP001501456"/>
    </source>
</evidence>
<reference evidence="3" key="1">
    <citation type="journal article" date="2019" name="Int. J. Syst. Evol. Microbiol.">
        <title>The Global Catalogue of Microorganisms (GCM) 10K type strain sequencing project: providing services to taxonomists for standard genome sequencing and annotation.</title>
        <authorList>
            <consortium name="The Broad Institute Genomics Platform"/>
            <consortium name="The Broad Institute Genome Sequencing Center for Infectious Disease"/>
            <person name="Wu L."/>
            <person name="Ma J."/>
        </authorList>
    </citation>
    <scope>NUCLEOTIDE SEQUENCE [LARGE SCALE GENOMIC DNA]</scope>
    <source>
        <strain evidence="3">JCM 17525</strain>
    </source>
</reference>
<evidence type="ECO:0008006" key="4">
    <source>
        <dbReference type="Google" id="ProtNLM"/>
    </source>
</evidence>
<dbReference type="EMBL" id="BAABBI010000001">
    <property type="protein sequence ID" value="GAA3783058.1"/>
    <property type="molecule type" value="Genomic_DNA"/>
</dbReference>
<evidence type="ECO:0000313" key="2">
    <source>
        <dbReference type="EMBL" id="GAA3783058.1"/>
    </source>
</evidence>
<gene>
    <name evidence="2" type="ORF">GCM10022271_14210</name>
</gene>
<evidence type="ECO:0000256" key="1">
    <source>
        <dbReference type="SAM" id="Phobius"/>
    </source>
</evidence>
<keyword evidence="1" id="KW-1133">Transmembrane helix</keyword>
<name>A0ABP7H6K6_9FLAO</name>
<dbReference type="Proteomes" id="UP001501456">
    <property type="component" value="Unassembled WGS sequence"/>
</dbReference>
<feature type="transmembrane region" description="Helical" evidence="1">
    <location>
        <begin position="6"/>
        <end position="23"/>
    </location>
</feature>
<keyword evidence="1" id="KW-0472">Membrane</keyword>
<keyword evidence="1" id="KW-0812">Transmembrane</keyword>
<dbReference type="RefSeq" id="WP_344728770.1">
    <property type="nucleotide sequence ID" value="NZ_BAABBI010000001.1"/>
</dbReference>
<comment type="caution">
    <text evidence="2">The sequence shown here is derived from an EMBL/GenBank/DDBJ whole genome shotgun (WGS) entry which is preliminary data.</text>
</comment>
<dbReference type="InterPro" id="IPR046125">
    <property type="entry name" value="DUF6122"/>
</dbReference>
<feature type="transmembrane region" description="Helical" evidence="1">
    <location>
        <begin position="58"/>
        <end position="77"/>
    </location>
</feature>
<accession>A0ABP7H6K6</accession>
<proteinExistence type="predicted"/>
<dbReference type="Pfam" id="PF19617">
    <property type="entry name" value="DUF6122"/>
    <property type="match status" value="1"/>
</dbReference>
<keyword evidence="3" id="KW-1185">Reference proteome</keyword>
<feature type="transmembrane region" description="Helical" evidence="1">
    <location>
        <begin position="30"/>
        <end position="52"/>
    </location>
</feature>